<accession>A0AAV0XZS2</accession>
<proteinExistence type="predicted"/>
<gene>
    <name evidence="1" type="ORF">MEUPH1_LOCUS27026</name>
</gene>
<dbReference type="AlphaFoldDB" id="A0AAV0XZS2"/>
<comment type="caution">
    <text evidence="1">The sequence shown here is derived from an EMBL/GenBank/DDBJ whole genome shotgun (WGS) entry which is preliminary data.</text>
</comment>
<dbReference type="Proteomes" id="UP001160148">
    <property type="component" value="Unassembled WGS sequence"/>
</dbReference>
<name>A0AAV0XZS2_9HEMI</name>
<sequence length="88" mass="10634">MDISVTYKAREKLPKNDDNFKISKDSMINFERIKGILEIEQKKNNEPVRQYYKLKERSPSEKYNIQKLEKEIRESRVEVENIKSEQAR</sequence>
<protein>
    <submittedName>
        <fullName evidence="1">Uncharacterized protein</fullName>
    </submittedName>
</protein>
<organism evidence="1 2">
    <name type="scientific">Macrosiphum euphorbiae</name>
    <name type="common">potato aphid</name>
    <dbReference type="NCBI Taxonomy" id="13131"/>
    <lineage>
        <taxon>Eukaryota</taxon>
        <taxon>Metazoa</taxon>
        <taxon>Ecdysozoa</taxon>
        <taxon>Arthropoda</taxon>
        <taxon>Hexapoda</taxon>
        <taxon>Insecta</taxon>
        <taxon>Pterygota</taxon>
        <taxon>Neoptera</taxon>
        <taxon>Paraneoptera</taxon>
        <taxon>Hemiptera</taxon>
        <taxon>Sternorrhyncha</taxon>
        <taxon>Aphidomorpha</taxon>
        <taxon>Aphidoidea</taxon>
        <taxon>Aphididae</taxon>
        <taxon>Macrosiphini</taxon>
        <taxon>Macrosiphum</taxon>
    </lineage>
</organism>
<dbReference type="EMBL" id="CARXXK010001085">
    <property type="protein sequence ID" value="CAI6373248.1"/>
    <property type="molecule type" value="Genomic_DNA"/>
</dbReference>
<keyword evidence="2" id="KW-1185">Reference proteome</keyword>
<reference evidence="1 2" key="1">
    <citation type="submission" date="2023-01" db="EMBL/GenBank/DDBJ databases">
        <authorList>
            <person name="Whitehead M."/>
        </authorList>
    </citation>
    <scope>NUCLEOTIDE SEQUENCE [LARGE SCALE GENOMIC DNA]</scope>
</reference>
<evidence type="ECO:0000313" key="1">
    <source>
        <dbReference type="EMBL" id="CAI6373248.1"/>
    </source>
</evidence>
<evidence type="ECO:0000313" key="2">
    <source>
        <dbReference type="Proteomes" id="UP001160148"/>
    </source>
</evidence>